<dbReference type="RefSeq" id="WP_170864578.1">
    <property type="nucleotide sequence ID" value="NZ_FQYP01000003.1"/>
</dbReference>
<dbReference type="AlphaFoldDB" id="A0A1M6EFX3"/>
<accession>A0A1M6EFX3</accession>
<dbReference type="Proteomes" id="UP000184432">
    <property type="component" value="Unassembled WGS sequence"/>
</dbReference>
<keyword evidence="2" id="KW-1185">Reference proteome</keyword>
<gene>
    <name evidence="1" type="ORF">SAMN04488508_103389</name>
</gene>
<evidence type="ECO:0000313" key="1">
    <source>
        <dbReference type="EMBL" id="SHI84341.1"/>
    </source>
</evidence>
<dbReference type="EMBL" id="FQYP01000003">
    <property type="protein sequence ID" value="SHI84341.1"/>
    <property type="molecule type" value="Genomic_DNA"/>
</dbReference>
<organism evidence="1 2">
    <name type="scientific">Aquimarina spongiae</name>
    <dbReference type="NCBI Taxonomy" id="570521"/>
    <lineage>
        <taxon>Bacteria</taxon>
        <taxon>Pseudomonadati</taxon>
        <taxon>Bacteroidota</taxon>
        <taxon>Flavobacteriia</taxon>
        <taxon>Flavobacteriales</taxon>
        <taxon>Flavobacteriaceae</taxon>
        <taxon>Aquimarina</taxon>
    </lineage>
</organism>
<name>A0A1M6EFX3_9FLAO</name>
<proteinExistence type="predicted"/>
<evidence type="ECO:0000313" key="2">
    <source>
        <dbReference type="Proteomes" id="UP000184432"/>
    </source>
</evidence>
<sequence length="53" mass="6002">MSKKKLDELLGLEMFDPIKAPEKIRGGECRKHVIGDTTITFCDSGIIRILVRE</sequence>
<reference evidence="2" key="1">
    <citation type="submission" date="2016-11" db="EMBL/GenBank/DDBJ databases">
        <authorList>
            <person name="Varghese N."/>
            <person name="Submissions S."/>
        </authorList>
    </citation>
    <scope>NUCLEOTIDE SEQUENCE [LARGE SCALE GENOMIC DNA]</scope>
    <source>
        <strain evidence="2">DSM 22623</strain>
    </source>
</reference>
<protein>
    <submittedName>
        <fullName evidence="1">Uncharacterized protein</fullName>
    </submittedName>
</protein>